<dbReference type="Pfam" id="PF16363">
    <property type="entry name" value="GDP_Man_Dehyd"/>
    <property type="match status" value="1"/>
</dbReference>
<dbReference type="STRING" id="927664.SAMN05421780_10380"/>
<dbReference type="GO" id="GO:0006012">
    <property type="term" value="P:galactose metabolic process"/>
    <property type="evidence" value="ECO:0007669"/>
    <property type="project" value="UniProtKB-UniPathway"/>
</dbReference>
<comment type="similarity">
    <text evidence="4 9">Belongs to the NAD(P)-dependent epimerase/dehydratase family.</text>
</comment>
<evidence type="ECO:0000256" key="3">
    <source>
        <dbReference type="ARBA" id="ARBA00004947"/>
    </source>
</evidence>
<dbReference type="InterPro" id="IPR016040">
    <property type="entry name" value="NAD(P)-bd_dom"/>
</dbReference>
<dbReference type="PRINTS" id="PR01713">
    <property type="entry name" value="NUCEPIMERASE"/>
</dbReference>
<gene>
    <name evidence="11" type="ORF">SAMN05421780_10380</name>
</gene>
<dbReference type="GO" id="GO:0005829">
    <property type="term" value="C:cytosol"/>
    <property type="evidence" value="ECO:0007669"/>
    <property type="project" value="TreeGrafter"/>
</dbReference>
<dbReference type="OrthoDB" id="9811743at2"/>
<dbReference type="Gene3D" id="3.90.25.10">
    <property type="entry name" value="UDP-galactose 4-epimerase, domain 1"/>
    <property type="match status" value="1"/>
</dbReference>
<accession>A0A1I1GXX2</accession>
<proteinExistence type="inferred from homology"/>
<dbReference type="GO" id="GO:0003978">
    <property type="term" value="F:UDP-glucose 4-epimerase activity"/>
    <property type="evidence" value="ECO:0007669"/>
    <property type="project" value="UniProtKB-UniRule"/>
</dbReference>
<dbReference type="Gene3D" id="3.40.50.720">
    <property type="entry name" value="NAD(P)-binding Rossmann-like Domain"/>
    <property type="match status" value="1"/>
</dbReference>
<evidence type="ECO:0000313" key="11">
    <source>
        <dbReference type="EMBL" id="SFC14708.1"/>
    </source>
</evidence>
<evidence type="ECO:0000256" key="2">
    <source>
        <dbReference type="ARBA" id="ARBA00001911"/>
    </source>
</evidence>
<reference evidence="11 12" key="1">
    <citation type="submission" date="2016-10" db="EMBL/GenBank/DDBJ databases">
        <authorList>
            <person name="de Groot N.N."/>
        </authorList>
    </citation>
    <scope>NUCLEOTIDE SEQUENCE [LARGE SCALE GENOMIC DNA]</scope>
    <source>
        <strain evidence="11 12">DSM 6793</strain>
    </source>
</reference>
<evidence type="ECO:0000256" key="4">
    <source>
        <dbReference type="ARBA" id="ARBA00007637"/>
    </source>
</evidence>
<evidence type="ECO:0000256" key="5">
    <source>
        <dbReference type="ARBA" id="ARBA00013189"/>
    </source>
</evidence>
<dbReference type="UniPathway" id="UPA00214"/>
<comment type="catalytic activity">
    <reaction evidence="1 9">
        <text>UDP-alpha-D-glucose = UDP-alpha-D-galactose</text>
        <dbReference type="Rhea" id="RHEA:22168"/>
        <dbReference type="ChEBI" id="CHEBI:58885"/>
        <dbReference type="ChEBI" id="CHEBI:66914"/>
        <dbReference type="EC" id="5.1.3.2"/>
    </reaction>
</comment>
<dbReference type="PANTHER" id="PTHR43725:SF47">
    <property type="entry name" value="UDP-GLUCOSE 4-EPIMERASE"/>
    <property type="match status" value="1"/>
</dbReference>
<evidence type="ECO:0000259" key="10">
    <source>
        <dbReference type="Pfam" id="PF16363"/>
    </source>
</evidence>
<dbReference type="PANTHER" id="PTHR43725">
    <property type="entry name" value="UDP-GLUCOSE 4-EPIMERASE"/>
    <property type="match status" value="1"/>
</dbReference>
<comment type="subunit">
    <text evidence="9">Homodimer.</text>
</comment>
<comment type="cofactor">
    <cofactor evidence="2 9">
        <name>NAD(+)</name>
        <dbReference type="ChEBI" id="CHEBI:57540"/>
    </cofactor>
</comment>
<dbReference type="RefSeq" id="WP_091509756.1">
    <property type="nucleotide sequence ID" value="NZ_FOLE01000003.1"/>
</dbReference>
<evidence type="ECO:0000256" key="6">
    <source>
        <dbReference type="ARBA" id="ARBA00018569"/>
    </source>
</evidence>
<evidence type="ECO:0000256" key="9">
    <source>
        <dbReference type="RuleBase" id="RU366046"/>
    </source>
</evidence>
<keyword evidence="8 9" id="KW-0413">Isomerase</keyword>
<evidence type="ECO:0000256" key="8">
    <source>
        <dbReference type="ARBA" id="ARBA00023235"/>
    </source>
</evidence>
<keyword evidence="9" id="KW-0119">Carbohydrate metabolism</keyword>
<dbReference type="CDD" id="cd05247">
    <property type="entry name" value="UDP_G4E_1_SDR_e"/>
    <property type="match status" value="1"/>
</dbReference>
<keyword evidence="12" id="KW-1185">Reference proteome</keyword>
<dbReference type="EC" id="5.1.3.2" evidence="5 9"/>
<dbReference type="InterPro" id="IPR005886">
    <property type="entry name" value="UDP_G4E"/>
</dbReference>
<comment type="pathway">
    <text evidence="3 9">Carbohydrate metabolism; galactose metabolism.</text>
</comment>
<organism evidence="11 12">
    <name type="scientific">Flexibacter flexilis DSM 6793</name>
    <dbReference type="NCBI Taxonomy" id="927664"/>
    <lineage>
        <taxon>Bacteria</taxon>
        <taxon>Pseudomonadati</taxon>
        <taxon>Bacteroidota</taxon>
        <taxon>Cytophagia</taxon>
        <taxon>Cytophagales</taxon>
        <taxon>Flexibacteraceae</taxon>
        <taxon>Flexibacter</taxon>
    </lineage>
</organism>
<evidence type="ECO:0000256" key="1">
    <source>
        <dbReference type="ARBA" id="ARBA00000083"/>
    </source>
</evidence>
<name>A0A1I1GXX2_9BACT</name>
<evidence type="ECO:0000256" key="7">
    <source>
        <dbReference type="ARBA" id="ARBA00023027"/>
    </source>
</evidence>
<dbReference type="EMBL" id="FOLE01000003">
    <property type="protein sequence ID" value="SFC14708.1"/>
    <property type="molecule type" value="Genomic_DNA"/>
</dbReference>
<dbReference type="InterPro" id="IPR036291">
    <property type="entry name" value="NAD(P)-bd_dom_sf"/>
</dbReference>
<feature type="domain" description="NAD(P)-binding" evidence="10">
    <location>
        <begin position="5"/>
        <end position="330"/>
    </location>
</feature>
<dbReference type="SUPFAM" id="SSF51735">
    <property type="entry name" value="NAD(P)-binding Rossmann-fold domains"/>
    <property type="match status" value="1"/>
</dbReference>
<evidence type="ECO:0000313" key="12">
    <source>
        <dbReference type="Proteomes" id="UP000199514"/>
    </source>
</evidence>
<protein>
    <recommendedName>
        <fullName evidence="6 9">UDP-glucose 4-epimerase</fullName>
        <ecNumber evidence="5 9">5.1.3.2</ecNumber>
    </recommendedName>
</protein>
<dbReference type="Proteomes" id="UP000199514">
    <property type="component" value="Unassembled WGS sequence"/>
</dbReference>
<dbReference type="NCBIfam" id="TIGR01179">
    <property type="entry name" value="galE"/>
    <property type="match status" value="1"/>
</dbReference>
<dbReference type="AlphaFoldDB" id="A0A1I1GXX2"/>
<sequence>MSKILVTGGAGFIGSHTVVQLFEAGYEPVIVDNFSNSNPQALEGIAKIIGQSCTFYEGDCNDIAFMDKVFATEKNIDGVIHFAASKAVGESVQKPLLYYKNNLGSLIVLIETMHKYGVEKLVFSSSCTVYGQPEMLPVTENSPILPAESPYGNTKQIGEEMIKDVVVSKNTPLRATLLRYFNPIGAHPTAHIGEFPTGVPNNLIPFITQTAAGLRPTLSVFGDDYNTPDGTCVRDYIHVLDLAEAHIKALELLDKQTEKYFWNVFNIGVGRGFSVLEVIKTFESVSGQPLNYKIAPRRSGDVEQVFANVEKATKELGWQTKLTLADGLKDAWRWQQKLSQTAVS</sequence>
<keyword evidence="7 9" id="KW-0520">NAD</keyword>